<accession>A0A397ITI8</accession>
<gene>
    <name evidence="1" type="ORF">Glove_197g131</name>
</gene>
<dbReference type="Proteomes" id="UP000266861">
    <property type="component" value="Unassembled WGS sequence"/>
</dbReference>
<dbReference type="PANTHER" id="PTHR46579:SF2">
    <property type="entry name" value="C2H2-TYPE DOMAIN-CONTAINING PROTEIN"/>
    <property type="match status" value="1"/>
</dbReference>
<reference evidence="1 2" key="1">
    <citation type="submission" date="2018-08" db="EMBL/GenBank/DDBJ databases">
        <title>Genome and evolution of the arbuscular mycorrhizal fungus Diversispora epigaea (formerly Glomus versiforme) and its bacterial endosymbionts.</title>
        <authorList>
            <person name="Sun X."/>
            <person name="Fei Z."/>
            <person name="Harrison M."/>
        </authorList>
    </citation>
    <scope>NUCLEOTIDE SEQUENCE [LARGE SCALE GENOMIC DNA]</scope>
    <source>
        <strain evidence="1 2">IT104</strain>
    </source>
</reference>
<organism evidence="1 2">
    <name type="scientific">Diversispora epigaea</name>
    <dbReference type="NCBI Taxonomy" id="1348612"/>
    <lineage>
        <taxon>Eukaryota</taxon>
        <taxon>Fungi</taxon>
        <taxon>Fungi incertae sedis</taxon>
        <taxon>Mucoromycota</taxon>
        <taxon>Glomeromycotina</taxon>
        <taxon>Glomeromycetes</taxon>
        <taxon>Diversisporales</taxon>
        <taxon>Diversisporaceae</taxon>
        <taxon>Diversispora</taxon>
    </lineage>
</organism>
<dbReference type="EMBL" id="PQFF01000185">
    <property type="protein sequence ID" value="RHZ76424.1"/>
    <property type="molecule type" value="Genomic_DNA"/>
</dbReference>
<dbReference type="PANTHER" id="PTHR46579">
    <property type="entry name" value="F5/8 TYPE C DOMAIN-CONTAINING PROTEIN-RELATED"/>
    <property type="match status" value="1"/>
</dbReference>
<dbReference type="OrthoDB" id="2421950at2759"/>
<dbReference type="STRING" id="1348612.A0A397ITI8"/>
<keyword evidence="2" id="KW-1185">Reference proteome</keyword>
<comment type="caution">
    <text evidence="1">The sequence shown here is derived from an EMBL/GenBank/DDBJ whole genome shotgun (WGS) entry which is preliminary data.</text>
</comment>
<name>A0A397ITI8_9GLOM</name>
<dbReference type="AlphaFoldDB" id="A0A397ITI8"/>
<protein>
    <submittedName>
        <fullName evidence="1">Uncharacterized protein</fullName>
    </submittedName>
</protein>
<proteinExistence type="predicted"/>
<evidence type="ECO:0000313" key="1">
    <source>
        <dbReference type="EMBL" id="RHZ76424.1"/>
    </source>
</evidence>
<evidence type="ECO:0000313" key="2">
    <source>
        <dbReference type="Proteomes" id="UP000266861"/>
    </source>
</evidence>
<sequence>MRRIENGFDIKVTIIVGSSNISATQKLFGHGFAIIKCHSHRCPKRSRYSEKFKKTHYGDMHNYEQWITESADPQKHRQYVQEWLKCDTRGTREAHFKINEVRCHRCPKRSRYSEKFKKTHYGDMHNYEQWITESADPQKHRQYVQEWLKCDTRGTREAHFKINEVRWSKLLRLPYMDLIRFTVVDPMHCLFLGIAKWIIQFIFIKENKLNSE</sequence>